<accession>A0AAN9IXT3</accession>
<sequence length="72" mass="8439">MFCLLVEQKFKSHGSVLSSVEILHITLKQGCKDIIIKHCKKIVDCTFLMLENYDERFKQCSKASEMTWLKQD</sequence>
<dbReference type="AlphaFoldDB" id="A0AAN9IXT3"/>
<proteinExistence type="predicted"/>
<gene>
    <name evidence="1" type="ORF">RIF29_00700</name>
</gene>
<dbReference type="Proteomes" id="UP001372338">
    <property type="component" value="Unassembled WGS sequence"/>
</dbReference>
<dbReference type="EMBL" id="JAYWIO010000001">
    <property type="protein sequence ID" value="KAK7287424.1"/>
    <property type="molecule type" value="Genomic_DNA"/>
</dbReference>
<keyword evidence="2" id="KW-1185">Reference proteome</keyword>
<organism evidence="1 2">
    <name type="scientific">Crotalaria pallida</name>
    <name type="common">Smooth rattlebox</name>
    <name type="synonym">Crotalaria striata</name>
    <dbReference type="NCBI Taxonomy" id="3830"/>
    <lineage>
        <taxon>Eukaryota</taxon>
        <taxon>Viridiplantae</taxon>
        <taxon>Streptophyta</taxon>
        <taxon>Embryophyta</taxon>
        <taxon>Tracheophyta</taxon>
        <taxon>Spermatophyta</taxon>
        <taxon>Magnoliopsida</taxon>
        <taxon>eudicotyledons</taxon>
        <taxon>Gunneridae</taxon>
        <taxon>Pentapetalae</taxon>
        <taxon>rosids</taxon>
        <taxon>fabids</taxon>
        <taxon>Fabales</taxon>
        <taxon>Fabaceae</taxon>
        <taxon>Papilionoideae</taxon>
        <taxon>50 kb inversion clade</taxon>
        <taxon>genistoids sensu lato</taxon>
        <taxon>core genistoids</taxon>
        <taxon>Crotalarieae</taxon>
        <taxon>Crotalaria</taxon>
    </lineage>
</organism>
<comment type="caution">
    <text evidence="1">The sequence shown here is derived from an EMBL/GenBank/DDBJ whole genome shotgun (WGS) entry which is preliminary data.</text>
</comment>
<name>A0AAN9IXT3_CROPI</name>
<evidence type="ECO:0000313" key="2">
    <source>
        <dbReference type="Proteomes" id="UP001372338"/>
    </source>
</evidence>
<evidence type="ECO:0000313" key="1">
    <source>
        <dbReference type="EMBL" id="KAK7287424.1"/>
    </source>
</evidence>
<reference evidence="1 2" key="1">
    <citation type="submission" date="2024-01" db="EMBL/GenBank/DDBJ databases">
        <title>The genomes of 5 underutilized Papilionoideae crops provide insights into root nodulation and disease resistanc.</title>
        <authorList>
            <person name="Yuan L."/>
        </authorList>
    </citation>
    <scope>NUCLEOTIDE SEQUENCE [LARGE SCALE GENOMIC DNA]</scope>
    <source>
        <strain evidence="1">ZHUSHIDOU_FW_LH</strain>
        <tissue evidence="1">Leaf</tissue>
    </source>
</reference>
<protein>
    <submittedName>
        <fullName evidence="1">Uncharacterized protein</fullName>
    </submittedName>
</protein>